<dbReference type="EMBL" id="HE681722">
    <property type="protein sequence ID" value="CCG23419.1"/>
    <property type="molecule type" value="Genomic_DNA"/>
</dbReference>
<dbReference type="PROSITE" id="PS50055">
    <property type="entry name" value="TYR_PHOSPHATASE_PTP"/>
    <property type="match status" value="1"/>
</dbReference>
<dbReference type="PROSITE" id="PS00383">
    <property type="entry name" value="TYR_PHOSPHATASE_1"/>
    <property type="match status" value="1"/>
</dbReference>
<evidence type="ECO:0000313" key="10">
    <source>
        <dbReference type="EMBL" id="CCG23419.1"/>
    </source>
</evidence>
<evidence type="ECO:0000256" key="2">
    <source>
        <dbReference type="ARBA" id="ARBA00009649"/>
    </source>
</evidence>
<dbReference type="InterPro" id="IPR050348">
    <property type="entry name" value="Protein-Tyr_Phosphatase"/>
</dbReference>
<dbReference type="OrthoDB" id="10253954at2759"/>
<dbReference type="Proteomes" id="UP000005018">
    <property type="component" value="Chromosome 4"/>
</dbReference>
<dbReference type="InterPro" id="IPR029021">
    <property type="entry name" value="Prot-tyrosine_phosphatase-like"/>
</dbReference>
<comment type="subcellular location">
    <subcellularLocation>
        <location evidence="1">Cytoplasm</location>
    </subcellularLocation>
</comment>
<dbReference type="PROSITE" id="PS50056">
    <property type="entry name" value="TYR_PHOSPHATASE_2"/>
    <property type="match status" value="1"/>
</dbReference>
<feature type="compositionally biased region" description="Low complexity" evidence="7">
    <location>
        <begin position="24"/>
        <end position="40"/>
    </location>
</feature>
<dbReference type="InterPro" id="IPR016130">
    <property type="entry name" value="Tyr_Pase_AS"/>
</dbReference>
<evidence type="ECO:0000256" key="6">
    <source>
        <dbReference type="ARBA" id="ARBA00022912"/>
    </source>
</evidence>
<dbReference type="GeneID" id="14540345"/>
<feature type="domain" description="Tyrosine-protein phosphatase" evidence="8">
    <location>
        <begin position="58"/>
        <end position="363"/>
    </location>
</feature>
<accession>H8X5G3</accession>
<dbReference type="EC" id="3.1.3.48" evidence="3"/>
<proteinExistence type="inferred from homology"/>
<evidence type="ECO:0000256" key="3">
    <source>
        <dbReference type="ARBA" id="ARBA00013064"/>
    </source>
</evidence>
<keyword evidence="5" id="KW-0378">Hydrolase</keyword>
<dbReference type="SMART" id="SM00194">
    <property type="entry name" value="PTPc"/>
    <property type="match status" value="1"/>
</dbReference>
<organism evidence="10 11">
    <name type="scientific">Candida orthopsilosis (strain 90-125)</name>
    <name type="common">Yeast</name>
    <dbReference type="NCBI Taxonomy" id="1136231"/>
    <lineage>
        <taxon>Eukaryota</taxon>
        <taxon>Fungi</taxon>
        <taxon>Dikarya</taxon>
        <taxon>Ascomycota</taxon>
        <taxon>Saccharomycotina</taxon>
        <taxon>Pichiomycetes</taxon>
        <taxon>Debaryomycetaceae</taxon>
        <taxon>Candida/Lodderomyces clade</taxon>
        <taxon>Candida</taxon>
    </lineage>
</organism>
<dbReference type="CDD" id="cd18533">
    <property type="entry name" value="PTP_fungal"/>
    <property type="match status" value="1"/>
</dbReference>
<dbReference type="InterPro" id="IPR000242">
    <property type="entry name" value="PTP_cat"/>
</dbReference>
<dbReference type="FunFam" id="3.90.190.10:FF:000115">
    <property type="entry name" value="Tyrosine-protein phosphatase 1"/>
    <property type="match status" value="1"/>
</dbReference>
<dbReference type="PRINTS" id="PR00700">
    <property type="entry name" value="PRTYPHPHTASE"/>
</dbReference>
<dbReference type="SMART" id="SM00404">
    <property type="entry name" value="PTPc_motif"/>
    <property type="match status" value="1"/>
</dbReference>
<name>H8X5G3_CANO9</name>
<evidence type="ECO:0000313" key="11">
    <source>
        <dbReference type="Proteomes" id="UP000005018"/>
    </source>
</evidence>
<evidence type="ECO:0000259" key="9">
    <source>
        <dbReference type="PROSITE" id="PS50056"/>
    </source>
</evidence>
<dbReference type="InterPro" id="IPR003595">
    <property type="entry name" value="Tyr_Pase_cat"/>
</dbReference>
<dbReference type="GO" id="GO:0004725">
    <property type="term" value="F:protein tyrosine phosphatase activity"/>
    <property type="evidence" value="ECO:0007669"/>
    <property type="project" value="UniProtKB-EC"/>
</dbReference>
<evidence type="ECO:0000256" key="7">
    <source>
        <dbReference type="SAM" id="MobiDB-lite"/>
    </source>
</evidence>
<dbReference type="HOGENOM" id="CLU_001645_9_12_1"/>
<feature type="domain" description="Tyrosine specific protein phosphatases" evidence="9">
    <location>
        <begin position="269"/>
        <end position="354"/>
    </location>
</feature>
<evidence type="ECO:0000256" key="4">
    <source>
        <dbReference type="ARBA" id="ARBA00022490"/>
    </source>
</evidence>
<dbReference type="Gene3D" id="3.90.190.10">
    <property type="entry name" value="Protein tyrosine phosphatase superfamily"/>
    <property type="match status" value="1"/>
</dbReference>
<dbReference type="Pfam" id="PF00102">
    <property type="entry name" value="Y_phosphatase"/>
    <property type="match status" value="1"/>
</dbReference>
<gene>
    <name evidence="10" type="ORF">CORT_0D05810</name>
</gene>
<dbReference type="PIRSF" id="PIRSF000938">
    <property type="entry name" value="PTPN1_yeast"/>
    <property type="match status" value="1"/>
</dbReference>
<dbReference type="AlphaFoldDB" id="H8X5G3"/>
<comment type="similarity">
    <text evidence="2">Belongs to the protein-tyrosine phosphatase family. Non-receptor class subfamily.</text>
</comment>
<keyword evidence="11" id="KW-1185">Reference proteome</keyword>
<dbReference type="PANTHER" id="PTHR19134:SF449">
    <property type="entry name" value="TYROSINE-PROTEIN PHOSPHATASE 1"/>
    <property type="match status" value="1"/>
</dbReference>
<dbReference type="GO" id="GO:0005737">
    <property type="term" value="C:cytoplasm"/>
    <property type="evidence" value="ECO:0007669"/>
    <property type="project" value="UniProtKB-SubCell"/>
</dbReference>
<dbReference type="KEGG" id="cot:CORT_0D05810"/>
<protein>
    <recommendedName>
        <fullName evidence="3">protein-tyrosine-phosphatase</fullName>
        <ecNumber evidence="3">3.1.3.48</ecNumber>
    </recommendedName>
</protein>
<evidence type="ECO:0000259" key="8">
    <source>
        <dbReference type="PROSITE" id="PS50055"/>
    </source>
</evidence>
<feature type="region of interest" description="Disordered" evidence="7">
    <location>
        <begin position="22"/>
        <end position="46"/>
    </location>
</feature>
<sequence length="368" mass="42513">MHLSSTTPFTFTRMNVFKKPIIRANNNSTSSNSNKSATSKTQRDGKLPTLLTIASQEQRDKFDELNEVESNRIVDGLNNPTESIWSLTAAISKRNKDRNRYSNVMPWNETRVKLPIKNETTYSDYINASHIKLQIKGDTLINRYIACQGPLDSTRNHFWSMCFNESEKQGNDVVIIAMVTPLMEQGMIKCDKYWPEVGEAWGFQQENLEDGIAMEDLTIKNVNETYDVDEDYLLTEFELKSGIKTKKVYHFYYYKWADAKIPPSITPLANLSRHINEVKQASAALPENQPIPIIHCSAGVGRSGTFMVYDHLFRDRDKFRTIIDSNPTKDLVYKAVFQLRTQRMMMVQTVYQYQFLYNVAKEVYNAEK</sequence>
<dbReference type="InterPro" id="IPR000387">
    <property type="entry name" value="Tyr_Pase_dom"/>
</dbReference>
<reference evidence="10 11" key="1">
    <citation type="journal article" date="2012" name="PLoS ONE">
        <title>Sequence and analysis of the genome of the pathogenic yeast Candida orthopsilosis.</title>
        <authorList>
            <person name="Riccombeni A."/>
            <person name="Vidanes G."/>
            <person name="Proux-Wera E."/>
            <person name="Wolfe K.H."/>
            <person name="Butler G."/>
        </authorList>
    </citation>
    <scope>NUCLEOTIDE SEQUENCE [LARGE SCALE GENOMIC DNA]</scope>
    <source>
        <strain evidence="10 11">Co 90-125</strain>
    </source>
</reference>
<keyword evidence="6" id="KW-0904">Protein phosphatase</keyword>
<dbReference type="InterPro" id="IPR016277">
    <property type="entry name" value="Ptp1"/>
</dbReference>
<keyword evidence="4" id="KW-0963">Cytoplasm</keyword>
<dbReference type="PANTHER" id="PTHR19134">
    <property type="entry name" value="RECEPTOR-TYPE TYROSINE-PROTEIN PHOSPHATASE"/>
    <property type="match status" value="1"/>
</dbReference>
<dbReference type="eggNOG" id="KOG0789">
    <property type="taxonomic scope" value="Eukaryota"/>
</dbReference>
<evidence type="ECO:0000256" key="5">
    <source>
        <dbReference type="ARBA" id="ARBA00022801"/>
    </source>
</evidence>
<dbReference type="SUPFAM" id="SSF52799">
    <property type="entry name" value="(Phosphotyrosine protein) phosphatases II"/>
    <property type="match status" value="1"/>
</dbReference>
<evidence type="ECO:0000256" key="1">
    <source>
        <dbReference type="ARBA" id="ARBA00004496"/>
    </source>
</evidence>
<dbReference type="RefSeq" id="XP_003869554.1">
    <property type="nucleotide sequence ID" value="XM_003869505.1"/>
</dbReference>